<keyword evidence="3" id="KW-1185">Reference proteome</keyword>
<gene>
    <name evidence="2" type="ORF">RRG08_042302</name>
</gene>
<evidence type="ECO:0000313" key="2">
    <source>
        <dbReference type="EMBL" id="KAK3776943.1"/>
    </source>
</evidence>
<feature type="region of interest" description="Disordered" evidence="1">
    <location>
        <begin position="83"/>
        <end position="102"/>
    </location>
</feature>
<sequence>MTRYASPDTSSVSRQGVLGCRQSSKVSVTQYVSPDTSSVSRQGVLGCRQSSKVSVTQYASPDTSSVSRQAFQDSVCWNVGSRANSTDEYTSHSPPVELEAFE</sequence>
<feature type="compositionally biased region" description="Polar residues" evidence="1">
    <location>
        <begin position="83"/>
        <end position="93"/>
    </location>
</feature>
<reference evidence="2" key="1">
    <citation type="journal article" date="2023" name="G3 (Bethesda)">
        <title>A reference genome for the long-term kleptoplast-retaining sea slug Elysia crispata morphotype clarki.</title>
        <authorList>
            <person name="Eastman K.E."/>
            <person name="Pendleton A.L."/>
            <person name="Shaikh M.A."/>
            <person name="Suttiyut T."/>
            <person name="Ogas R."/>
            <person name="Tomko P."/>
            <person name="Gavelis G."/>
            <person name="Widhalm J.R."/>
            <person name="Wisecaver J.H."/>
        </authorList>
    </citation>
    <scope>NUCLEOTIDE SEQUENCE</scope>
    <source>
        <strain evidence="2">ECLA1</strain>
    </source>
</reference>
<dbReference type="AlphaFoldDB" id="A0AAE0ZX54"/>
<name>A0AAE0ZX54_9GAST</name>
<dbReference type="Proteomes" id="UP001283361">
    <property type="component" value="Unassembled WGS sequence"/>
</dbReference>
<comment type="caution">
    <text evidence="2">The sequence shown here is derived from an EMBL/GenBank/DDBJ whole genome shotgun (WGS) entry which is preliminary data.</text>
</comment>
<dbReference type="EMBL" id="JAWDGP010003160">
    <property type="protein sequence ID" value="KAK3776943.1"/>
    <property type="molecule type" value="Genomic_DNA"/>
</dbReference>
<proteinExistence type="predicted"/>
<protein>
    <submittedName>
        <fullName evidence="2">Uncharacterized protein</fullName>
    </submittedName>
</protein>
<organism evidence="2 3">
    <name type="scientific">Elysia crispata</name>
    <name type="common">lettuce slug</name>
    <dbReference type="NCBI Taxonomy" id="231223"/>
    <lineage>
        <taxon>Eukaryota</taxon>
        <taxon>Metazoa</taxon>
        <taxon>Spiralia</taxon>
        <taxon>Lophotrochozoa</taxon>
        <taxon>Mollusca</taxon>
        <taxon>Gastropoda</taxon>
        <taxon>Heterobranchia</taxon>
        <taxon>Euthyneura</taxon>
        <taxon>Panpulmonata</taxon>
        <taxon>Sacoglossa</taxon>
        <taxon>Placobranchoidea</taxon>
        <taxon>Plakobranchidae</taxon>
        <taxon>Elysia</taxon>
    </lineage>
</organism>
<evidence type="ECO:0000313" key="3">
    <source>
        <dbReference type="Proteomes" id="UP001283361"/>
    </source>
</evidence>
<evidence type="ECO:0000256" key="1">
    <source>
        <dbReference type="SAM" id="MobiDB-lite"/>
    </source>
</evidence>
<accession>A0AAE0ZX54</accession>